<feature type="region of interest" description="Disordered" evidence="1">
    <location>
        <begin position="175"/>
        <end position="198"/>
    </location>
</feature>
<dbReference type="Proteomes" id="UP001620626">
    <property type="component" value="Unassembled WGS sequence"/>
</dbReference>
<dbReference type="PANTHER" id="PTHR46035">
    <property type="entry name" value="TETRATRICOPEPTIDE REPEAT PROTEIN 4"/>
    <property type="match status" value="1"/>
</dbReference>
<feature type="region of interest" description="Disordered" evidence="1">
    <location>
        <begin position="1"/>
        <end position="84"/>
    </location>
</feature>
<accession>A0ABD2M0J3</accession>
<evidence type="ECO:0000313" key="3">
    <source>
        <dbReference type="Proteomes" id="UP001620626"/>
    </source>
</evidence>
<name>A0ABD2M0J3_9BILA</name>
<dbReference type="AlphaFoldDB" id="A0ABD2M0J3"/>
<organism evidence="2 3">
    <name type="scientific">Heterodera trifolii</name>
    <dbReference type="NCBI Taxonomy" id="157864"/>
    <lineage>
        <taxon>Eukaryota</taxon>
        <taxon>Metazoa</taxon>
        <taxon>Ecdysozoa</taxon>
        <taxon>Nematoda</taxon>
        <taxon>Chromadorea</taxon>
        <taxon>Rhabditida</taxon>
        <taxon>Tylenchina</taxon>
        <taxon>Tylenchomorpha</taxon>
        <taxon>Tylenchoidea</taxon>
        <taxon>Heteroderidae</taxon>
        <taxon>Heteroderinae</taxon>
        <taxon>Heterodera</taxon>
    </lineage>
</organism>
<protein>
    <submittedName>
        <fullName evidence="2">Uncharacterized protein</fullName>
    </submittedName>
</protein>
<evidence type="ECO:0000256" key="1">
    <source>
        <dbReference type="SAM" id="MobiDB-lite"/>
    </source>
</evidence>
<feature type="compositionally biased region" description="Pro residues" evidence="1">
    <location>
        <begin position="69"/>
        <end position="80"/>
    </location>
</feature>
<keyword evidence="3" id="KW-1185">Reference proteome</keyword>
<dbReference type="EMBL" id="JBICBT010000200">
    <property type="protein sequence ID" value="KAL3121023.1"/>
    <property type="molecule type" value="Genomic_DNA"/>
</dbReference>
<gene>
    <name evidence="2" type="ORF">niasHT_005283</name>
</gene>
<reference evidence="2 3" key="1">
    <citation type="submission" date="2024-10" db="EMBL/GenBank/DDBJ databases">
        <authorList>
            <person name="Kim D."/>
        </authorList>
    </citation>
    <scope>NUCLEOTIDE SEQUENCE [LARGE SCALE GENOMIC DNA]</scope>
    <source>
        <strain evidence="2">BH-2024</strain>
    </source>
</reference>
<sequence length="327" mass="37300">MAKRTLLRKRQTKNARQTRENKRQAQTAKAMEARWAKRTAPPPNPNHETPQQDEAGPSTSAAPTEEAMEPPPPTPGPVPTPDVDEELLEFGFSLPSTPATPIGDLVPFPSTPIAPMDIGEMTPPPLVIDDRSERIEQLEMELKDRDDTTCWTSRGVRRCTHNWLLDTGRIAEMKQRLEDQKDDDNFLENSDGENDEGSVIDVSFISMEPNKNEKRKGFAAEAQKLDEDIDRFMEALAERGKDGRSSNSERNFDFEKWCEEIDKHPAFARDLKHTEDGQYSVEMQAIQAMKYDEDDPTECANAYKEEGNRHFEKRNYRWAIDAYTKGN</sequence>
<comment type="caution">
    <text evidence="2">The sequence shown here is derived from an EMBL/GenBank/DDBJ whole genome shotgun (WGS) entry which is preliminary data.</text>
</comment>
<feature type="compositionally biased region" description="Basic residues" evidence="1">
    <location>
        <begin position="1"/>
        <end position="13"/>
    </location>
</feature>
<feature type="compositionally biased region" description="Acidic residues" evidence="1">
    <location>
        <begin position="180"/>
        <end position="198"/>
    </location>
</feature>
<proteinExistence type="predicted"/>
<evidence type="ECO:0000313" key="2">
    <source>
        <dbReference type="EMBL" id="KAL3121023.1"/>
    </source>
</evidence>
<dbReference type="PANTHER" id="PTHR46035:SF1">
    <property type="entry name" value="TETRATRICOPEPTIDE REPEAT PROTEIN 4"/>
    <property type="match status" value="1"/>
</dbReference>